<dbReference type="Gene3D" id="3.30.420.150">
    <property type="entry name" value="Exopolyphosphatase. Domain 2"/>
    <property type="match status" value="1"/>
</dbReference>
<dbReference type="Pfam" id="PF01150">
    <property type="entry name" value="GDA1_CD39"/>
    <property type="match status" value="1"/>
</dbReference>
<comment type="caution">
    <text evidence="5">The sequence shown here is derived from an EMBL/GenBank/DDBJ whole genome shotgun (WGS) entry which is preliminary data.</text>
</comment>
<keyword evidence="6" id="KW-1185">Reference proteome</keyword>
<feature type="signal peptide" evidence="4">
    <location>
        <begin position="1"/>
        <end position="16"/>
    </location>
</feature>
<sequence>MLGLKFLVLLVVGALAVQEYQYGVLIDAGSSKTQSSVFKWPTRRDAVIPEIDVSSPMVVTKVKIPVTKILTNSTVYDGIFPTLLQSAKNQIPSQYWSTTRLFVRATAGVRTLSAANQITVIAKIRDYLRTSPLNPFIYANDTVQTLSGEEEGIYAWISNNYLASTLGYGPSTIATLELGGASAQVSFVPTESPIGELFPLKMGDRSYNAYTHSYLNYGQDTMEARYRQALVDAAPGASINDPCGFTGVDISYTTSYPAFYHGPANQVFHGTANRTACKALVAALLDQPSSCPQMPCAVAGVYQPDIPENMQVVAFSAFTYSAAFFGCGGHSNLTCLSNQVEAFYAHYLNISMLHDDFGSANDIYTLRYPLYATWVEALLKTGFRLSETRDIWFPLTMGPASWELTWSLGADAFLEAGVSPPVPYTADMWTGGWSNAHYGVDVLYICANAVTRVTSGSYLIGYMDGQLSTNLATFEGKWHEPDDSRSQGSFSLTLSPSGTSFSGYFRANDDEAPIPWTATRVSATTPTAQQCWLPAASNVNSSLIGHFQEVNNSKSHLDYMTAPYGYGYASYTNGLGYEEGLALGNTTAILHYTDNTGSGSVIRRSLADGTVMEFWFSGLGTNSFNNKTCWAENHCGWVQWVKIDGTPSKSLASALRPVTAQSGLVAAVAAVAAVLFVALVAIVIWICWCCCCRKPAGRGAKSDIPLTNVSPAVSPA</sequence>
<name>A0ABQ8U6D5_9EUKA</name>
<proteinExistence type="inferred from homology"/>
<dbReference type="PANTHER" id="PTHR11782:SF83">
    <property type="entry name" value="GUANOSINE-DIPHOSPHATASE"/>
    <property type="match status" value="1"/>
</dbReference>
<reference evidence="5" key="1">
    <citation type="journal article" date="2022" name="bioRxiv">
        <title>Genomics of Preaxostyla Flagellates Illuminates Evolutionary Transitions and the Path Towards Mitochondrial Loss.</title>
        <authorList>
            <person name="Novak L.V.F."/>
            <person name="Treitli S.C."/>
            <person name="Pyrih J."/>
            <person name="Halakuc P."/>
            <person name="Pipaliya S.V."/>
            <person name="Vacek V."/>
            <person name="Brzon O."/>
            <person name="Soukal P."/>
            <person name="Eme L."/>
            <person name="Dacks J.B."/>
            <person name="Karnkowska A."/>
            <person name="Elias M."/>
            <person name="Hampl V."/>
        </authorList>
    </citation>
    <scope>NUCLEOTIDE SEQUENCE</scope>
    <source>
        <strain evidence="5">RCP-MX</strain>
    </source>
</reference>
<keyword evidence="3" id="KW-0812">Transmembrane</keyword>
<keyword evidence="3" id="KW-0472">Membrane</keyword>
<evidence type="ECO:0000256" key="4">
    <source>
        <dbReference type="SAM" id="SignalP"/>
    </source>
</evidence>
<protein>
    <submittedName>
        <fullName evidence="5">Ectonucleoside triphosphate diphosphohydrolase 3</fullName>
    </submittedName>
</protein>
<evidence type="ECO:0000256" key="2">
    <source>
        <dbReference type="ARBA" id="ARBA00022801"/>
    </source>
</evidence>
<keyword evidence="4" id="KW-0732">Signal</keyword>
<accession>A0ABQ8U6D5</accession>
<feature type="transmembrane region" description="Helical" evidence="3">
    <location>
        <begin position="664"/>
        <end position="691"/>
    </location>
</feature>
<dbReference type="Proteomes" id="UP001141327">
    <property type="component" value="Unassembled WGS sequence"/>
</dbReference>
<keyword evidence="3" id="KW-1133">Transmembrane helix</keyword>
<evidence type="ECO:0000313" key="5">
    <source>
        <dbReference type="EMBL" id="KAJ4454930.1"/>
    </source>
</evidence>
<comment type="similarity">
    <text evidence="1">Belongs to the GDA1/CD39 NTPase family.</text>
</comment>
<dbReference type="Gene3D" id="3.30.420.40">
    <property type="match status" value="1"/>
</dbReference>
<feature type="chain" id="PRO_5046182999" evidence="4">
    <location>
        <begin position="17"/>
        <end position="716"/>
    </location>
</feature>
<evidence type="ECO:0000256" key="3">
    <source>
        <dbReference type="SAM" id="Phobius"/>
    </source>
</evidence>
<dbReference type="PANTHER" id="PTHR11782">
    <property type="entry name" value="ADENOSINE/GUANOSINE DIPHOSPHATASE"/>
    <property type="match status" value="1"/>
</dbReference>
<dbReference type="EMBL" id="JAPMOS010000127">
    <property type="protein sequence ID" value="KAJ4454930.1"/>
    <property type="molecule type" value="Genomic_DNA"/>
</dbReference>
<gene>
    <name evidence="5" type="ORF">PAPYR_10223</name>
</gene>
<dbReference type="InterPro" id="IPR000407">
    <property type="entry name" value="GDA1_CD39_NTPase"/>
</dbReference>
<keyword evidence="2" id="KW-0378">Hydrolase</keyword>
<evidence type="ECO:0000313" key="6">
    <source>
        <dbReference type="Proteomes" id="UP001141327"/>
    </source>
</evidence>
<organism evidence="5 6">
    <name type="scientific">Paratrimastix pyriformis</name>
    <dbReference type="NCBI Taxonomy" id="342808"/>
    <lineage>
        <taxon>Eukaryota</taxon>
        <taxon>Metamonada</taxon>
        <taxon>Preaxostyla</taxon>
        <taxon>Paratrimastigidae</taxon>
        <taxon>Paratrimastix</taxon>
    </lineage>
</organism>
<dbReference type="CDD" id="cd24003">
    <property type="entry name" value="ASKHA_NBD_GDA1_CD39_NTPase"/>
    <property type="match status" value="1"/>
</dbReference>
<evidence type="ECO:0000256" key="1">
    <source>
        <dbReference type="ARBA" id="ARBA00009283"/>
    </source>
</evidence>